<feature type="binding site" evidence="18">
    <location>
        <position position="334"/>
    </location>
    <ligand>
        <name>phosphoenolpyruvate</name>
        <dbReference type="ChEBI" id="CHEBI:58702"/>
    </ligand>
</feature>
<protein>
    <recommendedName>
        <fullName evidence="6 16">Phosphoenolpyruvate-protein phosphotransferase</fullName>
        <ecNumber evidence="5 16">2.7.3.9</ecNumber>
    </recommendedName>
    <alternativeName>
        <fullName evidence="15 16">Phosphotransferase system, enzyme I</fullName>
    </alternativeName>
</protein>
<dbReference type="PRINTS" id="PR01736">
    <property type="entry name" value="PHPHTRNFRASE"/>
</dbReference>
<dbReference type="Gene3D" id="1.10.274.10">
    <property type="entry name" value="PtsI, HPr-binding domain"/>
    <property type="match status" value="1"/>
</dbReference>
<evidence type="ECO:0000256" key="18">
    <source>
        <dbReference type="PIRSR" id="PIRSR000732-2"/>
    </source>
</evidence>
<evidence type="ECO:0000259" key="21">
    <source>
        <dbReference type="Pfam" id="PF02896"/>
    </source>
</evidence>
<evidence type="ECO:0000259" key="22">
    <source>
        <dbReference type="Pfam" id="PF05524"/>
    </source>
</evidence>
<feature type="binding site" evidence="19">
    <location>
        <position position="457"/>
    </location>
    <ligand>
        <name>Mg(2+)</name>
        <dbReference type="ChEBI" id="CHEBI:18420"/>
    </ligand>
</feature>
<evidence type="ECO:0000256" key="15">
    <source>
        <dbReference type="ARBA" id="ARBA00033235"/>
    </source>
</evidence>
<keyword evidence="11 16" id="KW-0598">Phosphotransferase system</keyword>
<keyword evidence="10 16" id="KW-0808">Transferase</keyword>
<dbReference type="PANTHER" id="PTHR46244:SF6">
    <property type="entry name" value="PHOSPHOENOLPYRUVATE-PROTEIN PHOSPHOTRANSFERASE"/>
    <property type="match status" value="1"/>
</dbReference>
<dbReference type="PROSITE" id="PS00742">
    <property type="entry name" value="PEP_ENZYMES_2"/>
    <property type="match status" value="1"/>
</dbReference>
<feature type="domain" description="PEP-utilising enzyme C-terminal" evidence="21">
    <location>
        <begin position="260"/>
        <end position="541"/>
    </location>
</feature>
<feature type="binding site" evidence="18">
    <location>
        <position position="298"/>
    </location>
    <ligand>
        <name>phosphoenolpyruvate</name>
        <dbReference type="ChEBI" id="CHEBI:58702"/>
    </ligand>
</feature>
<evidence type="ECO:0000256" key="6">
    <source>
        <dbReference type="ARBA" id="ARBA00016544"/>
    </source>
</evidence>
<accession>A0A518EQM5</accession>
<dbReference type="InterPro" id="IPR008731">
    <property type="entry name" value="PTS_EIN"/>
</dbReference>
<dbReference type="InterPro" id="IPR040442">
    <property type="entry name" value="Pyrv_kinase-like_dom_sf"/>
</dbReference>
<dbReference type="AlphaFoldDB" id="A0A518EQM5"/>
<dbReference type="SUPFAM" id="SSF51621">
    <property type="entry name" value="Phosphoenolpyruvate/pyruvate domain"/>
    <property type="match status" value="1"/>
</dbReference>
<dbReference type="Pfam" id="PF00391">
    <property type="entry name" value="PEP-utilizers"/>
    <property type="match status" value="1"/>
</dbReference>
<dbReference type="Pfam" id="PF05524">
    <property type="entry name" value="PEP-utilisers_N"/>
    <property type="match status" value="1"/>
</dbReference>
<organism evidence="23 24">
    <name type="scientific">Saltatorellus ferox</name>
    <dbReference type="NCBI Taxonomy" id="2528018"/>
    <lineage>
        <taxon>Bacteria</taxon>
        <taxon>Pseudomonadati</taxon>
        <taxon>Planctomycetota</taxon>
        <taxon>Planctomycetia</taxon>
        <taxon>Planctomycetia incertae sedis</taxon>
        <taxon>Saltatorellus</taxon>
    </lineage>
</organism>
<dbReference type="GO" id="GO:0046872">
    <property type="term" value="F:metal ion binding"/>
    <property type="evidence" value="ECO:0007669"/>
    <property type="project" value="UniProtKB-KW"/>
</dbReference>
<feature type="active site" description="Tele-phosphohistidine intermediate" evidence="17">
    <location>
        <position position="191"/>
    </location>
</feature>
<evidence type="ECO:0000259" key="20">
    <source>
        <dbReference type="Pfam" id="PF00391"/>
    </source>
</evidence>
<dbReference type="SUPFAM" id="SSF47831">
    <property type="entry name" value="Enzyme I of the PEP:sugar phosphotransferase system HPr-binding (sub)domain"/>
    <property type="match status" value="1"/>
</dbReference>
<dbReference type="GO" id="GO:0008965">
    <property type="term" value="F:phosphoenolpyruvate-protein phosphotransferase activity"/>
    <property type="evidence" value="ECO:0007669"/>
    <property type="project" value="UniProtKB-EC"/>
</dbReference>
<keyword evidence="13 16" id="KW-0418">Kinase</keyword>
<comment type="similarity">
    <text evidence="4 16">Belongs to the PEP-utilizing enzyme family.</text>
</comment>
<dbReference type="InterPro" id="IPR023151">
    <property type="entry name" value="PEP_util_CS"/>
</dbReference>
<dbReference type="GO" id="GO:0009401">
    <property type="term" value="P:phosphoenolpyruvate-dependent sugar phosphotransferase system"/>
    <property type="evidence" value="ECO:0007669"/>
    <property type="project" value="UniProtKB-KW"/>
</dbReference>
<dbReference type="GO" id="GO:0016301">
    <property type="term" value="F:kinase activity"/>
    <property type="evidence" value="ECO:0007669"/>
    <property type="project" value="UniProtKB-KW"/>
</dbReference>
<keyword evidence="8 16" id="KW-0963">Cytoplasm</keyword>
<evidence type="ECO:0000256" key="3">
    <source>
        <dbReference type="ARBA" id="ARBA00004496"/>
    </source>
</evidence>
<comment type="function">
    <text evidence="16">General (non sugar-specific) component of the phosphoenolpyruvate-dependent sugar phosphotransferase system (sugar PTS). This major carbohydrate active-transport system catalyzes the phosphorylation of incoming sugar substrates concomitantly with their translocation across the cell membrane. Enzyme I transfers the phosphoryl group from phosphoenolpyruvate (PEP) to the phosphoryl carrier protein (HPr).</text>
</comment>
<evidence type="ECO:0000256" key="8">
    <source>
        <dbReference type="ARBA" id="ARBA00022490"/>
    </source>
</evidence>
<feature type="domain" description="Phosphotransferase system enzyme I N-terminal" evidence="22">
    <location>
        <begin position="5"/>
        <end position="124"/>
    </location>
</feature>
<feature type="active site" description="Proton donor" evidence="17">
    <location>
        <position position="504"/>
    </location>
</feature>
<evidence type="ECO:0000256" key="14">
    <source>
        <dbReference type="ARBA" id="ARBA00022842"/>
    </source>
</evidence>
<dbReference type="SUPFAM" id="SSF52009">
    <property type="entry name" value="Phosphohistidine domain"/>
    <property type="match status" value="1"/>
</dbReference>
<keyword evidence="9 16" id="KW-0762">Sugar transport</keyword>
<evidence type="ECO:0000256" key="11">
    <source>
        <dbReference type="ARBA" id="ARBA00022683"/>
    </source>
</evidence>
<dbReference type="EMBL" id="CP036434">
    <property type="protein sequence ID" value="QDV06389.1"/>
    <property type="molecule type" value="Genomic_DNA"/>
</dbReference>
<evidence type="ECO:0000256" key="16">
    <source>
        <dbReference type="PIRNR" id="PIRNR000732"/>
    </source>
</evidence>
<evidence type="ECO:0000256" key="1">
    <source>
        <dbReference type="ARBA" id="ARBA00000683"/>
    </source>
</evidence>
<dbReference type="GO" id="GO:0005737">
    <property type="term" value="C:cytoplasm"/>
    <property type="evidence" value="ECO:0007669"/>
    <property type="project" value="UniProtKB-SubCell"/>
</dbReference>
<comment type="catalytic activity">
    <reaction evidence="1 16">
        <text>L-histidyl-[protein] + phosphoenolpyruvate = N(pros)-phospho-L-histidyl-[protein] + pyruvate</text>
        <dbReference type="Rhea" id="RHEA:23880"/>
        <dbReference type="Rhea" id="RHEA-COMP:9745"/>
        <dbReference type="Rhea" id="RHEA-COMP:9746"/>
        <dbReference type="ChEBI" id="CHEBI:15361"/>
        <dbReference type="ChEBI" id="CHEBI:29979"/>
        <dbReference type="ChEBI" id="CHEBI:58702"/>
        <dbReference type="ChEBI" id="CHEBI:64837"/>
        <dbReference type="EC" id="2.7.3.9"/>
    </reaction>
</comment>
<comment type="cofactor">
    <cofactor evidence="2 16 19">
        <name>Mg(2+)</name>
        <dbReference type="ChEBI" id="CHEBI:18420"/>
    </cofactor>
</comment>
<comment type="subcellular location">
    <subcellularLocation>
        <location evidence="3 16">Cytoplasm</location>
    </subcellularLocation>
</comment>
<sequence length="584" mass="63759">MPQIQGLIVAPGLGLGPVHVVRARLDSAPVWSLRADETGAEIERLDAAIDQVFEVLGRRQKEVAKAVGERDAGILGVHQMILRDPGARADVDRAIRDERLNAEAAVDRLIHTLEETMGRLDGDSIRGYAADVTEPWRAVVKALMQTDQESFAQSEDKVVIAAAELTPEAVTFLGRERIHAIVTEAGGRFSHGAVLARSFGIPCVVGIPNLLARLEQNMQVLVDGDHGTIVLDPDEATIAAFMTRCDQRSTRTSALSSHAGKPAVTPDGTKLDVLVNLESVRDLDTFDVSHCDGVGLLRTEFLYMERTVFPSEEEQFRLYRRVVDSMQGRPVTIRTLDIGGDKQLPYFKTPKEANPALGWRGTRVTLEWQDLLRVQLRAVMRATAHGPVRLLIPMISSLDEVHSVFKIFDETRLQLTEQGYDVAPDIPVGIMIEVPSTLWILDDLLAEVDFISVGTNDLVQYLLAVDRDNVFVSGLYEPMHPAVIRALAEIGRAAKRAGKSVCVCGEIAGDEAVAVLLAGMGYDSLSVAPNFLAVLKFAIRAIPLAEAQGIVEHVLRLRSATEIKASLEGIRKRLGEAILAHEAG</sequence>
<evidence type="ECO:0000256" key="7">
    <source>
        <dbReference type="ARBA" id="ARBA00022448"/>
    </source>
</evidence>
<dbReference type="PIRSF" id="PIRSF000732">
    <property type="entry name" value="PTS_enzyme_I"/>
    <property type="match status" value="1"/>
</dbReference>
<evidence type="ECO:0000256" key="17">
    <source>
        <dbReference type="PIRSR" id="PIRSR000732-1"/>
    </source>
</evidence>
<evidence type="ECO:0000256" key="10">
    <source>
        <dbReference type="ARBA" id="ARBA00022679"/>
    </source>
</evidence>
<keyword evidence="14 16" id="KW-0460">Magnesium</keyword>
<dbReference type="RefSeq" id="WP_145196524.1">
    <property type="nucleotide sequence ID" value="NZ_CP036434.1"/>
</dbReference>
<evidence type="ECO:0000256" key="12">
    <source>
        <dbReference type="ARBA" id="ARBA00022723"/>
    </source>
</evidence>
<dbReference type="InterPro" id="IPR008279">
    <property type="entry name" value="PEP-util_enz_mobile_dom"/>
</dbReference>
<dbReference type="Gene3D" id="3.50.30.10">
    <property type="entry name" value="Phosphohistidine domain"/>
    <property type="match status" value="1"/>
</dbReference>
<evidence type="ECO:0000256" key="4">
    <source>
        <dbReference type="ARBA" id="ARBA00007837"/>
    </source>
</evidence>
<evidence type="ECO:0000256" key="9">
    <source>
        <dbReference type="ARBA" id="ARBA00022597"/>
    </source>
</evidence>
<evidence type="ECO:0000256" key="19">
    <source>
        <dbReference type="PIRSR" id="PIRSR000732-3"/>
    </source>
</evidence>
<dbReference type="InterPro" id="IPR036637">
    <property type="entry name" value="Phosphohistidine_dom_sf"/>
</dbReference>
<evidence type="ECO:0000256" key="13">
    <source>
        <dbReference type="ARBA" id="ARBA00022777"/>
    </source>
</evidence>
<evidence type="ECO:0000313" key="23">
    <source>
        <dbReference type="EMBL" id="QDV06389.1"/>
    </source>
</evidence>
<dbReference type="PANTHER" id="PTHR46244">
    <property type="entry name" value="PHOSPHOENOLPYRUVATE-PROTEIN PHOSPHOTRANSFERASE"/>
    <property type="match status" value="1"/>
</dbReference>
<evidence type="ECO:0000256" key="2">
    <source>
        <dbReference type="ARBA" id="ARBA00001946"/>
    </source>
</evidence>
<dbReference type="Pfam" id="PF02896">
    <property type="entry name" value="PEP-utilizers_C"/>
    <property type="match status" value="1"/>
</dbReference>
<keyword evidence="7 16" id="KW-0813">Transport</keyword>
<dbReference type="InterPro" id="IPR024692">
    <property type="entry name" value="PTS_EI"/>
</dbReference>
<dbReference type="OrthoDB" id="9765468at2"/>
<keyword evidence="23" id="KW-0670">Pyruvate</keyword>
<dbReference type="InterPro" id="IPR006318">
    <property type="entry name" value="PTS_EI-like"/>
</dbReference>
<dbReference type="InterPro" id="IPR000121">
    <property type="entry name" value="PEP_util_C"/>
</dbReference>
<keyword evidence="24" id="KW-1185">Reference proteome</keyword>
<feature type="binding site" evidence="19">
    <location>
        <position position="433"/>
    </location>
    <ligand>
        <name>Mg(2+)</name>
        <dbReference type="ChEBI" id="CHEBI:18420"/>
    </ligand>
</feature>
<dbReference type="NCBIfam" id="TIGR01417">
    <property type="entry name" value="PTS_I_fam"/>
    <property type="match status" value="1"/>
</dbReference>
<reference evidence="23 24" key="1">
    <citation type="submission" date="2019-02" db="EMBL/GenBank/DDBJ databases">
        <title>Deep-cultivation of Planctomycetes and their phenomic and genomic characterization uncovers novel biology.</title>
        <authorList>
            <person name="Wiegand S."/>
            <person name="Jogler M."/>
            <person name="Boedeker C."/>
            <person name="Pinto D."/>
            <person name="Vollmers J."/>
            <person name="Rivas-Marin E."/>
            <person name="Kohn T."/>
            <person name="Peeters S.H."/>
            <person name="Heuer A."/>
            <person name="Rast P."/>
            <person name="Oberbeckmann S."/>
            <person name="Bunk B."/>
            <person name="Jeske O."/>
            <person name="Meyerdierks A."/>
            <person name="Storesund J.E."/>
            <person name="Kallscheuer N."/>
            <person name="Luecker S."/>
            <person name="Lage O.M."/>
            <person name="Pohl T."/>
            <person name="Merkel B.J."/>
            <person name="Hornburger P."/>
            <person name="Mueller R.-W."/>
            <person name="Bruemmer F."/>
            <person name="Labrenz M."/>
            <person name="Spormann A.M."/>
            <person name="Op den Camp H."/>
            <person name="Overmann J."/>
            <person name="Amann R."/>
            <person name="Jetten M.S.M."/>
            <person name="Mascher T."/>
            <person name="Medema M.H."/>
            <person name="Devos D.P."/>
            <person name="Kaster A.-K."/>
            <person name="Ovreas L."/>
            <person name="Rohde M."/>
            <person name="Galperin M.Y."/>
            <person name="Jogler C."/>
        </authorList>
    </citation>
    <scope>NUCLEOTIDE SEQUENCE [LARGE SCALE GENOMIC DNA]</scope>
    <source>
        <strain evidence="23 24">Poly30</strain>
    </source>
</reference>
<proteinExistence type="inferred from homology"/>
<feature type="domain" description="PEP-utilising enzyme mobile" evidence="20">
    <location>
        <begin position="155"/>
        <end position="227"/>
    </location>
</feature>
<feature type="binding site" evidence="18">
    <location>
        <begin position="456"/>
        <end position="457"/>
    </location>
    <ligand>
        <name>phosphoenolpyruvate</name>
        <dbReference type="ChEBI" id="CHEBI:58702"/>
    </ligand>
</feature>
<dbReference type="InterPro" id="IPR036618">
    <property type="entry name" value="PtsI_HPr-bd_sf"/>
</dbReference>
<gene>
    <name evidence="23" type="primary">ptsI</name>
    <name evidence="23" type="ORF">Poly30_18980</name>
</gene>
<feature type="binding site" evidence="18">
    <location>
        <position position="467"/>
    </location>
    <ligand>
        <name>phosphoenolpyruvate</name>
        <dbReference type="ChEBI" id="CHEBI:58702"/>
    </ligand>
</feature>
<dbReference type="InterPro" id="IPR015813">
    <property type="entry name" value="Pyrv/PenolPyrv_kinase-like_dom"/>
</dbReference>
<evidence type="ECO:0000313" key="24">
    <source>
        <dbReference type="Proteomes" id="UP000320390"/>
    </source>
</evidence>
<dbReference type="EC" id="2.7.3.9" evidence="5 16"/>
<evidence type="ECO:0000256" key="5">
    <source>
        <dbReference type="ARBA" id="ARBA00012232"/>
    </source>
</evidence>
<dbReference type="InterPro" id="IPR050499">
    <property type="entry name" value="PEP-utilizing_PTS_enzyme"/>
</dbReference>
<dbReference type="Proteomes" id="UP000320390">
    <property type="component" value="Chromosome"/>
</dbReference>
<dbReference type="Gene3D" id="3.20.20.60">
    <property type="entry name" value="Phosphoenolpyruvate-binding domains"/>
    <property type="match status" value="1"/>
</dbReference>
<name>A0A518EQM5_9BACT</name>
<keyword evidence="12 16" id="KW-0479">Metal-binding</keyword>